<protein>
    <submittedName>
        <fullName evidence="1">Uncharacterized protein</fullName>
    </submittedName>
</protein>
<dbReference type="EMBL" id="BARS01040516">
    <property type="protein sequence ID" value="GAG36547.1"/>
    <property type="molecule type" value="Genomic_DNA"/>
</dbReference>
<sequence length="30" mass="3366">QSRGYSFKRLAQYEAVADKHFSDAHAIVGL</sequence>
<comment type="caution">
    <text evidence="1">The sequence shown here is derived from an EMBL/GenBank/DDBJ whole genome shotgun (WGS) entry which is preliminary data.</text>
</comment>
<organism evidence="1">
    <name type="scientific">marine sediment metagenome</name>
    <dbReference type="NCBI Taxonomy" id="412755"/>
    <lineage>
        <taxon>unclassified sequences</taxon>
        <taxon>metagenomes</taxon>
        <taxon>ecological metagenomes</taxon>
    </lineage>
</organism>
<accession>X0XML3</accession>
<proteinExistence type="predicted"/>
<gene>
    <name evidence="1" type="ORF">S01H1_61744</name>
</gene>
<evidence type="ECO:0000313" key="1">
    <source>
        <dbReference type="EMBL" id="GAG36547.1"/>
    </source>
</evidence>
<reference evidence="1" key="1">
    <citation type="journal article" date="2014" name="Front. Microbiol.">
        <title>High frequency of phylogenetically diverse reductive dehalogenase-homologous genes in deep subseafloor sedimentary metagenomes.</title>
        <authorList>
            <person name="Kawai M."/>
            <person name="Futagami T."/>
            <person name="Toyoda A."/>
            <person name="Takaki Y."/>
            <person name="Nishi S."/>
            <person name="Hori S."/>
            <person name="Arai W."/>
            <person name="Tsubouchi T."/>
            <person name="Morono Y."/>
            <person name="Uchiyama I."/>
            <person name="Ito T."/>
            <person name="Fujiyama A."/>
            <person name="Inagaki F."/>
            <person name="Takami H."/>
        </authorList>
    </citation>
    <scope>NUCLEOTIDE SEQUENCE</scope>
    <source>
        <strain evidence="1">Expedition CK06-06</strain>
    </source>
</reference>
<dbReference type="AlphaFoldDB" id="X0XML3"/>
<feature type="non-terminal residue" evidence="1">
    <location>
        <position position="1"/>
    </location>
</feature>
<name>X0XML3_9ZZZZ</name>